<proteinExistence type="predicted"/>
<gene>
    <name evidence="1" type="primary">Vigan.02G213000</name>
    <name evidence="1" type="ORF">VIGAN_02213000</name>
</gene>
<protein>
    <submittedName>
        <fullName evidence="1">Uncharacterized protein</fullName>
    </submittedName>
</protein>
<dbReference type="AlphaFoldDB" id="A0A0S3RFD4"/>
<sequence>MFGIDSTRRLSKWMEKGKEVSGTQSLKLKTSLILEKKCRRLVKFQVLIIMILQVLHTKSSYSKRKKICKMQHD</sequence>
<feature type="non-terminal residue" evidence="1">
    <location>
        <position position="73"/>
    </location>
</feature>
<keyword evidence="2" id="KW-1185">Reference proteome</keyword>
<name>A0A0S3RFD4_PHAAN</name>
<dbReference type="Proteomes" id="UP000291084">
    <property type="component" value="Chromosome 2"/>
</dbReference>
<organism evidence="1 2">
    <name type="scientific">Vigna angularis var. angularis</name>
    <dbReference type="NCBI Taxonomy" id="157739"/>
    <lineage>
        <taxon>Eukaryota</taxon>
        <taxon>Viridiplantae</taxon>
        <taxon>Streptophyta</taxon>
        <taxon>Embryophyta</taxon>
        <taxon>Tracheophyta</taxon>
        <taxon>Spermatophyta</taxon>
        <taxon>Magnoliopsida</taxon>
        <taxon>eudicotyledons</taxon>
        <taxon>Gunneridae</taxon>
        <taxon>Pentapetalae</taxon>
        <taxon>rosids</taxon>
        <taxon>fabids</taxon>
        <taxon>Fabales</taxon>
        <taxon>Fabaceae</taxon>
        <taxon>Papilionoideae</taxon>
        <taxon>50 kb inversion clade</taxon>
        <taxon>NPAAA clade</taxon>
        <taxon>indigoferoid/millettioid clade</taxon>
        <taxon>Phaseoleae</taxon>
        <taxon>Vigna</taxon>
    </lineage>
</organism>
<accession>A0A0S3RFD4</accession>
<reference evidence="1 2" key="1">
    <citation type="journal article" date="2015" name="Sci. Rep.">
        <title>The power of single molecule real-time sequencing technology in the de novo assembly of a eukaryotic genome.</title>
        <authorList>
            <person name="Sakai H."/>
            <person name="Naito K."/>
            <person name="Ogiso-Tanaka E."/>
            <person name="Takahashi Y."/>
            <person name="Iseki K."/>
            <person name="Muto C."/>
            <person name="Satou K."/>
            <person name="Teruya K."/>
            <person name="Shiroma A."/>
            <person name="Shimoji M."/>
            <person name="Hirano T."/>
            <person name="Itoh T."/>
            <person name="Kaga A."/>
            <person name="Tomooka N."/>
        </authorList>
    </citation>
    <scope>NUCLEOTIDE SEQUENCE [LARGE SCALE GENOMIC DNA]</scope>
    <source>
        <strain evidence="2">cv. Shumari</strain>
    </source>
</reference>
<evidence type="ECO:0000313" key="2">
    <source>
        <dbReference type="Proteomes" id="UP000291084"/>
    </source>
</evidence>
<evidence type="ECO:0000313" key="1">
    <source>
        <dbReference type="EMBL" id="BAT79276.1"/>
    </source>
</evidence>
<dbReference type="EMBL" id="AP015035">
    <property type="protein sequence ID" value="BAT79276.1"/>
    <property type="molecule type" value="Genomic_DNA"/>
</dbReference>